<sequence length="337" mass="37942">MAPPSNVDGTVSISSLHLDVLHHHILSRLDGPSLAALSCTSSELNALSSYDKLWQQICTSTWPSVNHPLVTHAVSTFPSAHRSLFSDSYPLLLHRHSCHDLDRPFPATRELISAVDIYYQNVPIFSTVEATETVTGWFLSSPFRVDLVGPEEFIPTRIQQIGEKNSWLRQLQENITLSWILIDPQKKRAMNMSSQRAVSVRRHWLTGEVQVKFASILAGDGGMGSERESVQCEIMVTCGGEEGGEVHVRDVSMVMEDMEGKVLSGKESLVIVDGAMERGERRKEKSGEEGKERYNEFVGRRRDRRERKHRREKIWDLVCIASGFSSLMAFCSFLLLS</sequence>
<dbReference type="InterPro" id="IPR001810">
    <property type="entry name" value="F-box_dom"/>
</dbReference>
<dbReference type="SUPFAM" id="SSF81383">
    <property type="entry name" value="F-box domain"/>
    <property type="match status" value="1"/>
</dbReference>
<dbReference type="Proteomes" id="UP000091857">
    <property type="component" value="Chromosome 11"/>
</dbReference>
<keyword evidence="1" id="KW-0472">Membrane</keyword>
<reference evidence="4" key="1">
    <citation type="journal article" date="2016" name="Nat. Biotechnol.">
        <title>Sequencing wild and cultivated cassava and related species reveals extensive interspecific hybridization and genetic diversity.</title>
        <authorList>
            <person name="Bredeson J.V."/>
            <person name="Lyons J.B."/>
            <person name="Prochnik S.E."/>
            <person name="Wu G.A."/>
            <person name="Ha C.M."/>
            <person name="Edsinger-Gonzales E."/>
            <person name="Grimwood J."/>
            <person name="Schmutz J."/>
            <person name="Rabbi I.Y."/>
            <person name="Egesi C."/>
            <person name="Nauluvula P."/>
            <person name="Lebot V."/>
            <person name="Ndunguru J."/>
            <person name="Mkamilo G."/>
            <person name="Bart R.S."/>
            <person name="Setter T.L."/>
            <person name="Gleadow R.M."/>
            <person name="Kulakow P."/>
            <person name="Ferguson M.E."/>
            <person name="Rounsley S."/>
            <person name="Rokhsar D.S."/>
        </authorList>
    </citation>
    <scope>NUCLEOTIDE SEQUENCE [LARGE SCALE GENOMIC DNA]</scope>
    <source>
        <strain evidence="4">cv. AM560-2</strain>
    </source>
</reference>
<protein>
    <recommendedName>
        <fullName evidence="2">F-box domain-containing protein</fullName>
    </recommendedName>
</protein>
<feature type="domain" description="F-box" evidence="2">
    <location>
        <begin position="22"/>
        <end position="59"/>
    </location>
</feature>
<evidence type="ECO:0000259" key="2">
    <source>
        <dbReference type="Pfam" id="PF12937"/>
    </source>
</evidence>
<dbReference type="STRING" id="3983.A0A2C9V330"/>
<keyword evidence="1" id="KW-1133">Transmembrane helix</keyword>
<dbReference type="OrthoDB" id="671172at2759"/>
<dbReference type="OMA" id="VTCCGKA"/>
<feature type="transmembrane region" description="Helical" evidence="1">
    <location>
        <begin position="314"/>
        <end position="336"/>
    </location>
</feature>
<dbReference type="Gramene" id="Manes.11G164500.1.v8.1">
    <property type="protein sequence ID" value="Manes.11G164500.1.v8.1.CDS.1"/>
    <property type="gene ID" value="Manes.11G164500.v8.1"/>
</dbReference>
<gene>
    <name evidence="3" type="ORF">MANES_11G164500v8</name>
</gene>
<evidence type="ECO:0000313" key="3">
    <source>
        <dbReference type="EMBL" id="OAY38235.1"/>
    </source>
</evidence>
<dbReference type="PANTHER" id="PTHR33736">
    <property type="entry name" value="F-BOX PROTEIN-RELATED"/>
    <property type="match status" value="1"/>
</dbReference>
<evidence type="ECO:0000313" key="4">
    <source>
        <dbReference type="Proteomes" id="UP000091857"/>
    </source>
</evidence>
<evidence type="ECO:0000256" key="1">
    <source>
        <dbReference type="SAM" id="Phobius"/>
    </source>
</evidence>
<keyword evidence="4" id="KW-1185">Reference proteome</keyword>
<organism evidence="3 4">
    <name type="scientific">Manihot esculenta</name>
    <name type="common">Cassava</name>
    <name type="synonym">Jatropha manihot</name>
    <dbReference type="NCBI Taxonomy" id="3983"/>
    <lineage>
        <taxon>Eukaryota</taxon>
        <taxon>Viridiplantae</taxon>
        <taxon>Streptophyta</taxon>
        <taxon>Embryophyta</taxon>
        <taxon>Tracheophyta</taxon>
        <taxon>Spermatophyta</taxon>
        <taxon>Magnoliopsida</taxon>
        <taxon>eudicotyledons</taxon>
        <taxon>Gunneridae</taxon>
        <taxon>Pentapetalae</taxon>
        <taxon>rosids</taxon>
        <taxon>fabids</taxon>
        <taxon>Malpighiales</taxon>
        <taxon>Euphorbiaceae</taxon>
        <taxon>Crotonoideae</taxon>
        <taxon>Manihoteae</taxon>
        <taxon>Manihot</taxon>
    </lineage>
</organism>
<comment type="caution">
    <text evidence="3">The sequence shown here is derived from an EMBL/GenBank/DDBJ whole genome shotgun (WGS) entry which is preliminary data.</text>
</comment>
<proteinExistence type="predicted"/>
<dbReference type="Pfam" id="PF12937">
    <property type="entry name" value="F-box-like"/>
    <property type="match status" value="1"/>
</dbReference>
<dbReference type="EMBL" id="CM004397">
    <property type="protein sequence ID" value="OAY38235.1"/>
    <property type="molecule type" value="Genomic_DNA"/>
</dbReference>
<accession>A0A2C9V330</accession>
<dbReference type="Gene3D" id="1.20.1280.50">
    <property type="match status" value="1"/>
</dbReference>
<dbReference type="InterPro" id="IPR045283">
    <property type="entry name" value="AT3G44326-like"/>
</dbReference>
<dbReference type="PANTHER" id="PTHR33736:SF18">
    <property type="entry name" value="F-BOX DOMAIN-CONTAINING PROTEIN"/>
    <property type="match status" value="1"/>
</dbReference>
<dbReference type="InterPro" id="IPR036047">
    <property type="entry name" value="F-box-like_dom_sf"/>
</dbReference>
<name>A0A2C9V330_MANES</name>
<keyword evidence="1" id="KW-0812">Transmembrane</keyword>
<dbReference type="AlphaFoldDB" id="A0A2C9V330"/>